<keyword evidence="8 15" id="KW-0547">Nucleotide-binding</keyword>
<feature type="coiled-coil region" evidence="16">
    <location>
        <begin position="257"/>
        <end position="284"/>
    </location>
</feature>
<dbReference type="RefSeq" id="WP_011812722.1">
    <property type="nucleotide sequence ID" value="NC_008787.1"/>
</dbReference>
<evidence type="ECO:0000256" key="8">
    <source>
        <dbReference type="ARBA" id="ARBA00022741"/>
    </source>
</evidence>
<evidence type="ECO:0000256" key="11">
    <source>
        <dbReference type="ARBA" id="ARBA00022840"/>
    </source>
</evidence>
<evidence type="ECO:0000256" key="10">
    <source>
        <dbReference type="ARBA" id="ARBA00022827"/>
    </source>
</evidence>
<dbReference type="InterPro" id="IPR015865">
    <property type="entry name" value="Riboflavin_kinase_bac/euk"/>
</dbReference>
<evidence type="ECO:0000256" key="15">
    <source>
        <dbReference type="PIRNR" id="PIRNR004491"/>
    </source>
</evidence>
<dbReference type="GO" id="GO:0009398">
    <property type="term" value="P:FMN biosynthetic process"/>
    <property type="evidence" value="ECO:0007669"/>
    <property type="project" value="UniProtKB-UniRule"/>
</dbReference>
<evidence type="ECO:0000259" key="17">
    <source>
        <dbReference type="SMART" id="SM00904"/>
    </source>
</evidence>
<dbReference type="SUPFAM" id="SSF52374">
    <property type="entry name" value="Nucleotidylyl transferase"/>
    <property type="match status" value="1"/>
</dbReference>
<name>A0A0H3PBC4_CAMJJ</name>
<evidence type="ECO:0000256" key="16">
    <source>
        <dbReference type="SAM" id="Coils"/>
    </source>
</evidence>
<protein>
    <recommendedName>
        <fullName evidence="15">Riboflavin biosynthesis protein</fullName>
    </recommendedName>
    <domain>
        <recommendedName>
            <fullName evidence="15">Riboflavin kinase</fullName>
            <ecNumber evidence="15">2.7.1.26</ecNumber>
        </recommendedName>
        <alternativeName>
            <fullName evidence="15">Flavokinase</fullName>
        </alternativeName>
    </domain>
    <domain>
        <recommendedName>
            <fullName evidence="15">FMN adenylyltransferase</fullName>
            <ecNumber evidence="15">2.7.7.2</ecNumber>
        </recommendedName>
        <alternativeName>
            <fullName evidence="15">FAD pyrophosphorylase</fullName>
        </alternativeName>
        <alternativeName>
            <fullName evidence="15">FAD synthase</fullName>
        </alternativeName>
    </domain>
</protein>
<keyword evidence="12" id="KW-0511">Multifunctional enzyme</keyword>
<dbReference type="PANTHER" id="PTHR22749:SF6">
    <property type="entry name" value="RIBOFLAVIN KINASE"/>
    <property type="match status" value="1"/>
</dbReference>
<evidence type="ECO:0000256" key="9">
    <source>
        <dbReference type="ARBA" id="ARBA00022777"/>
    </source>
</evidence>
<dbReference type="Gene3D" id="3.40.50.620">
    <property type="entry name" value="HUPs"/>
    <property type="match status" value="1"/>
</dbReference>
<reference evidence="19" key="1">
    <citation type="submission" date="2006-12" db="EMBL/GenBank/DDBJ databases">
        <authorList>
            <person name="Fouts D.E."/>
            <person name="Nelson K.E."/>
            <person name="Sebastian Y."/>
        </authorList>
    </citation>
    <scope>NUCLEOTIDE SEQUENCE [LARGE SCALE GENOMIC DNA]</scope>
    <source>
        <strain evidence="19">81-176</strain>
    </source>
</reference>
<evidence type="ECO:0000256" key="2">
    <source>
        <dbReference type="ARBA" id="ARBA00004726"/>
    </source>
</evidence>
<dbReference type="InterPro" id="IPR014729">
    <property type="entry name" value="Rossmann-like_a/b/a_fold"/>
</dbReference>
<comment type="similarity">
    <text evidence="15">Belongs to the ribF family.</text>
</comment>
<evidence type="ECO:0000256" key="7">
    <source>
        <dbReference type="ARBA" id="ARBA00022695"/>
    </source>
</evidence>
<dbReference type="SMART" id="SM00904">
    <property type="entry name" value="Flavokinase"/>
    <property type="match status" value="1"/>
</dbReference>
<comment type="catalytic activity">
    <reaction evidence="14 15">
        <text>FMN + ATP + H(+) = FAD + diphosphate</text>
        <dbReference type="Rhea" id="RHEA:17237"/>
        <dbReference type="ChEBI" id="CHEBI:15378"/>
        <dbReference type="ChEBI" id="CHEBI:30616"/>
        <dbReference type="ChEBI" id="CHEBI:33019"/>
        <dbReference type="ChEBI" id="CHEBI:57692"/>
        <dbReference type="ChEBI" id="CHEBI:58210"/>
        <dbReference type="EC" id="2.7.7.2"/>
    </reaction>
</comment>
<dbReference type="PIRSF" id="PIRSF004491">
    <property type="entry name" value="FAD_Synth"/>
    <property type="match status" value="1"/>
</dbReference>
<evidence type="ECO:0000256" key="6">
    <source>
        <dbReference type="ARBA" id="ARBA00022679"/>
    </source>
</evidence>
<dbReference type="GO" id="GO:0008531">
    <property type="term" value="F:riboflavin kinase activity"/>
    <property type="evidence" value="ECO:0007669"/>
    <property type="project" value="UniProtKB-UniRule"/>
</dbReference>
<organism evidence="18 19">
    <name type="scientific">Campylobacter jejuni subsp. jejuni serotype O:23/36 (strain 81-176)</name>
    <dbReference type="NCBI Taxonomy" id="354242"/>
    <lineage>
        <taxon>Bacteria</taxon>
        <taxon>Pseudomonadati</taxon>
        <taxon>Campylobacterota</taxon>
        <taxon>Epsilonproteobacteria</taxon>
        <taxon>Campylobacterales</taxon>
        <taxon>Campylobacteraceae</taxon>
        <taxon>Campylobacter</taxon>
    </lineage>
</organism>
<keyword evidence="6 15" id="KW-0808">Transferase</keyword>
<sequence>MLNIFTTISKINITSLAIGCFDGMHLGHLKLVKCLDENGALLVINKFKGQFLCSNRQKEEISGKKVIEVDFENIKSLDGKDFLSFLKKEFVNLKFIVVGYDFSFGKNRAYDAKDIESLSGIKTIIVDEFSIGGVGVHASLIKDFLSKANLQKAKEFLGRDYSIKGKMIKGQGLGSKELFATINLDCEGYFLPQNGVYATLLKSQRKIYKSVSFLGIRSSDENFAIESHILEELGEKFTQGEFFELEFISFLRENQKFQDLKKLKNQIAKDIEQARELLRKNDER</sequence>
<evidence type="ECO:0000313" key="18">
    <source>
        <dbReference type="EMBL" id="EAQ73217.1"/>
    </source>
</evidence>
<accession>A0A0H3PBC4</accession>
<evidence type="ECO:0000256" key="4">
    <source>
        <dbReference type="ARBA" id="ARBA00022630"/>
    </source>
</evidence>
<dbReference type="InterPro" id="IPR023468">
    <property type="entry name" value="Riboflavin_kinase"/>
</dbReference>
<keyword evidence="9 15" id="KW-0418">Kinase</keyword>
<dbReference type="Proteomes" id="UP000000646">
    <property type="component" value="Chromosome"/>
</dbReference>
<dbReference type="GO" id="GO:0009231">
    <property type="term" value="P:riboflavin biosynthetic process"/>
    <property type="evidence" value="ECO:0007669"/>
    <property type="project" value="InterPro"/>
</dbReference>
<dbReference type="NCBIfam" id="NF004162">
    <property type="entry name" value="PRK05627.1-5"/>
    <property type="match status" value="1"/>
</dbReference>
<evidence type="ECO:0000256" key="3">
    <source>
        <dbReference type="ARBA" id="ARBA00005201"/>
    </source>
</evidence>
<feature type="domain" description="Riboflavin kinase" evidence="17">
    <location>
        <begin position="156"/>
        <end position="279"/>
    </location>
</feature>
<dbReference type="Pfam" id="PF06574">
    <property type="entry name" value="FAD_syn"/>
    <property type="match status" value="1"/>
</dbReference>
<dbReference type="UniPathway" id="UPA00277">
    <property type="reaction ID" value="UER00407"/>
</dbReference>
<keyword evidence="10 15" id="KW-0274">FAD</keyword>
<evidence type="ECO:0000256" key="5">
    <source>
        <dbReference type="ARBA" id="ARBA00022643"/>
    </source>
</evidence>
<keyword evidence="5 15" id="KW-0288">FMN</keyword>
<dbReference type="Gene3D" id="2.40.30.30">
    <property type="entry name" value="Riboflavin kinase-like"/>
    <property type="match status" value="1"/>
</dbReference>
<dbReference type="InterPro" id="IPR002606">
    <property type="entry name" value="Riboflavin_kinase_bac"/>
</dbReference>
<proteinExistence type="inferred from homology"/>
<dbReference type="GO" id="GO:0003919">
    <property type="term" value="F:FMN adenylyltransferase activity"/>
    <property type="evidence" value="ECO:0007669"/>
    <property type="project" value="UniProtKB-UniRule"/>
</dbReference>
<dbReference type="PANTHER" id="PTHR22749">
    <property type="entry name" value="RIBOFLAVIN KINASE/FMN ADENYLYLTRANSFERASE"/>
    <property type="match status" value="1"/>
</dbReference>
<comment type="function">
    <text evidence="1">Catalyzes the phosphorylation of riboflavin to FMN followed by the adenylation of FMN to FAD.</text>
</comment>
<evidence type="ECO:0000256" key="13">
    <source>
        <dbReference type="ARBA" id="ARBA00047880"/>
    </source>
</evidence>
<dbReference type="Pfam" id="PF01687">
    <property type="entry name" value="Flavokinase"/>
    <property type="match status" value="1"/>
</dbReference>
<comment type="pathway">
    <text evidence="3 15">Cofactor biosynthesis; FMN biosynthesis; FMN from riboflavin (ATP route): step 1/1.</text>
</comment>
<dbReference type="SUPFAM" id="SSF82114">
    <property type="entry name" value="Riboflavin kinase-like"/>
    <property type="match status" value="1"/>
</dbReference>
<comment type="pathway">
    <text evidence="2 15">Cofactor biosynthesis; FAD biosynthesis; FAD from FMN: step 1/1.</text>
</comment>
<evidence type="ECO:0000256" key="12">
    <source>
        <dbReference type="ARBA" id="ARBA00023268"/>
    </source>
</evidence>
<dbReference type="EC" id="2.7.7.2" evidence="15"/>
<dbReference type="EC" id="2.7.1.26" evidence="15"/>
<dbReference type="AlphaFoldDB" id="A0A0H3PBC4"/>
<dbReference type="eggNOG" id="COG0196">
    <property type="taxonomic scope" value="Bacteria"/>
</dbReference>
<dbReference type="GO" id="GO:0006747">
    <property type="term" value="P:FAD biosynthetic process"/>
    <property type="evidence" value="ECO:0007669"/>
    <property type="project" value="UniProtKB-UniRule"/>
</dbReference>
<gene>
    <name evidence="18" type="ordered locus">CJJ81176_0617</name>
</gene>
<dbReference type="HOGENOM" id="CLU_048437_0_2_7"/>
<evidence type="ECO:0000313" key="19">
    <source>
        <dbReference type="Proteomes" id="UP000000646"/>
    </source>
</evidence>
<evidence type="ECO:0000256" key="1">
    <source>
        <dbReference type="ARBA" id="ARBA00002121"/>
    </source>
</evidence>
<keyword evidence="7 15" id="KW-0548">Nucleotidyltransferase</keyword>
<dbReference type="KEGG" id="cjj:CJJ81176_0617"/>
<dbReference type="InterPro" id="IPR015864">
    <property type="entry name" value="FAD_synthase"/>
</dbReference>
<keyword evidence="16" id="KW-0175">Coiled coil</keyword>
<evidence type="ECO:0000256" key="14">
    <source>
        <dbReference type="ARBA" id="ARBA00049494"/>
    </source>
</evidence>
<dbReference type="GO" id="GO:0005524">
    <property type="term" value="F:ATP binding"/>
    <property type="evidence" value="ECO:0007669"/>
    <property type="project" value="UniProtKB-UniRule"/>
</dbReference>
<dbReference type="EMBL" id="CP000538">
    <property type="protein sequence ID" value="EAQ73217.1"/>
    <property type="molecule type" value="Genomic_DNA"/>
</dbReference>
<keyword evidence="11 15" id="KW-0067">ATP-binding</keyword>
<dbReference type="UniPathway" id="UPA00276">
    <property type="reaction ID" value="UER00406"/>
</dbReference>
<keyword evidence="4 15" id="KW-0285">Flavoprotein</keyword>
<dbReference type="InterPro" id="IPR023465">
    <property type="entry name" value="Riboflavin_kinase_dom_sf"/>
</dbReference>
<comment type="catalytic activity">
    <reaction evidence="13 15">
        <text>riboflavin + ATP = FMN + ADP + H(+)</text>
        <dbReference type="Rhea" id="RHEA:14357"/>
        <dbReference type="ChEBI" id="CHEBI:15378"/>
        <dbReference type="ChEBI" id="CHEBI:30616"/>
        <dbReference type="ChEBI" id="CHEBI:57986"/>
        <dbReference type="ChEBI" id="CHEBI:58210"/>
        <dbReference type="ChEBI" id="CHEBI:456216"/>
        <dbReference type="EC" id="2.7.1.26"/>
    </reaction>
</comment>